<evidence type="ECO:0000256" key="2">
    <source>
        <dbReference type="SAM" id="SignalP"/>
    </source>
</evidence>
<evidence type="ECO:0000256" key="1">
    <source>
        <dbReference type="SAM" id="MobiDB-lite"/>
    </source>
</evidence>
<dbReference type="RefSeq" id="WP_189529304.1">
    <property type="nucleotide sequence ID" value="NZ_BMSV01000001.1"/>
</dbReference>
<feature type="region of interest" description="Disordered" evidence="1">
    <location>
        <begin position="162"/>
        <end position="209"/>
    </location>
</feature>
<accession>A0A918AUW5</accession>
<reference evidence="3" key="1">
    <citation type="journal article" date="2014" name="Int. J. Syst. Evol. Microbiol.">
        <title>Complete genome sequence of Corynebacterium casei LMG S-19264T (=DSM 44701T), isolated from a smear-ripened cheese.</title>
        <authorList>
            <consortium name="US DOE Joint Genome Institute (JGI-PGF)"/>
            <person name="Walter F."/>
            <person name="Albersmeier A."/>
            <person name="Kalinowski J."/>
            <person name="Ruckert C."/>
        </authorList>
    </citation>
    <scope>NUCLEOTIDE SEQUENCE</scope>
    <source>
        <strain evidence="3">JCM 4335</strain>
    </source>
</reference>
<evidence type="ECO:0000313" key="4">
    <source>
        <dbReference type="Proteomes" id="UP000654123"/>
    </source>
</evidence>
<evidence type="ECO:0000313" key="3">
    <source>
        <dbReference type="EMBL" id="GGP88221.1"/>
    </source>
</evidence>
<proteinExistence type="predicted"/>
<gene>
    <name evidence="3" type="ORF">GCM10010249_02080</name>
</gene>
<keyword evidence="2" id="KW-0732">Signal</keyword>
<reference evidence="3" key="2">
    <citation type="submission" date="2020-09" db="EMBL/GenBank/DDBJ databases">
        <authorList>
            <person name="Sun Q."/>
            <person name="Ohkuma M."/>
        </authorList>
    </citation>
    <scope>NUCLEOTIDE SEQUENCE</scope>
    <source>
        <strain evidence="3">JCM 4335</strain>
    </source>
</reference>
<protein>
    <submittedName>
        <fullName evidence="3">Membrane protein</fullName>
    </submittedName>
</protein>
<feature type="signal peptide" evidence="2">
    <location>
        <begin position="1"/>
        <end position="19"/>
    </location>
</feature>
<feature type="chain" id="PRO_5038461186" evidence="2">
    <location>
        <begin position="20"/>
        <end position="209"/>
    </location>
</feature>
<organism evidence="3 4">
    <name type="scientific">Streptomyces roseolilacinus</name>
    <dbReference type="NCBI Taxonomy" id="66904"/>
    <lineage>
        <taxon>Bacteria</taxon>
        <taxon>Bacillati</taxon>
        <taxon>Actinomycetota</taxon>
        <taxon>Actinomycetes</taxon>
        <taxon>Kitasatosporales</taxon>
        <taxon>Streptomycetaceae</taxon>
        <taxon>Streptomyces</taxon>
    </lineage>
</organism>
<name>A0A918AUW5_9ACTN</name>
<dbReference type="EMBL" id="BMSV01000001">
    <property type="protein sequence ID" value="GGP88221.1"/>
    <property type="molecule type" value="Genomic_DNA"/>
</dbReference>
<dbReference type="Proteomes" id="UP000654123">
    <property type="component" value="Unassembled WGS sequence"/>
</dbReference>
<keyword evidence="4" id="KW-1185">Reference proteome</keyword>
<dbReference type="PROSITE" id="PS51257">
    <property type="entry name" value="PROKAR_LIPOPROTEIN"/>
    <property type="match status" value="1"/>
</dbReference>
<sequence>MRRRLALPSVALSLPFLLAACGTRTAGAEVPDRAELEARAAALQTRPEHVYVTEADGFDLAEQSVGVLGDDGFSAAYVSGGGGTITLSVERGRVDPASCPALPLTSATGAGGPAEAPCEKDGGGWYRAAGGSHEYVRAEDGLRIRVSADTGAVDRATLRGAAERAHRASDAELDAVLPERGPGAGEPVERGDLPPAGDGAPRNDVGASG</sequence>
<dbReference type="AlphaFoldDB" id="A0A918AUW5"/>
<comment type="caution">
    <text evidence="3">The sequence shown here is derived from an EMBL/GenBank/DDBJ whole genome shotgun (WGS) entry which is preliminary data.</text>
</comment>